<dbReference type="AlphaFoldDB" id="A0A388T870"/>
<protein>
    <submittedName>
        <fullName evidence="1">Uncharacterized protein</fullName>
    </submittedName>
</protein>
<proteinExistence type="predicted"/>
<evidence type="ECO:0000313" key="2">
    <source>
        <dbReference type="Proteomes" id="UP000269352"/>
    </source>
</evidence>
<evidence type="ECO:0000313" key="1">
    <source>
        <dbReference type="EMBL" id="GBR72826.1"/>
    </source>
</evidence>
<accession>A0A388T870</accession>
<reference evidence="1 2" key="1">
    <citation type="journal article" date="2019" name="ISME J.">
        <title>Genome analyses of uncultured TG2/ZB3 bacteria in 'Margulisbacteria' specifically attached to ectosymbiotic spirochetes of protists in the termite gut.</title>
        <authorList>
            <person name="Utami Y.D."/>
            <person name="Kuwahara H."/>
            <person name="Igai K."/>
            <person name="Murakami T."/>
            <person name="Sugaya K."/>
            <person name="Morikawa T."/>
            <person name="Nagura Y."/>
            <person name="Yuki M."/>
            <person name="Deevong P."/>
            <person name="Inoue T."/>
            <person name="Kihara K."/>
            <person name="Lo N."/>
            <person name="Yamada A."/>
            <person name="Ohkuma M."/>
            <person name="Hongoh Y."/>
        </authorList>
    </citation>
    <scope>NUCLEOTIDE SEQUENCE [LARGE SCALE GENOMIC DNA]</scope>
    <source>
        <strain evidence="1">NkOx7-01</strain>
    </source>
</reference>
<organism evidence="1 2">
    <name type="scientific">Termititenax aidoneus</name>
    <dbReference type="NCBI Taxonomy" id="2218524"/>
    <lineage>
        <taxon>Bacteria</taxon>
        <taxon>Bacillati</taxon>
        <taxon>Candidatus Margulisiibacteriota</taxon>
        <taxon>Candidatus Termititenacia</taxon>
        <taxon>Candidatus Termititenacales</taxon>
        <taxon>Candidatus Termititenacaceae</taxon>
        <taxon>Candidatus Termititenax</taxon>
    </lineage>
</organism>
<keyword evidence="2" id="KW-1185">Reference proteome</keyword>
<dbReference type="EMBL" id="BGZN01000002">
    <property type="protein sequence ID" value="GBR72826.1"/>
    <property type="molecule type" value="Genomic_DNA"/>
</dbReference>
<dbReference type="Proteomes" id="UP000269352">
    <property type="component" value="Unassembled WGS sequence"/>
</dbReference>
<name>A0A388T870_TERA1</name>
<gene>
    <name evidence="1" type="ORF">NO1_0288</name>
</gene>
<sequence>MPENNKFSENIQLFNQEQLSKIFNELDLDPQKVAQVKKTAPPKNLPPDPGQSAADILKANFIASEEE</sequence>
<comment type="caution">
    <text evidence="1">The sequence shown here is derived from an EMBL/GenBank/DDBJ whole genome shotgun (WGS) entry which is preliminary data.</text>
</comment>